<dbReference type="OrthoDB" id="2139412at2"/>
<dbReference type="AlphaFoldDB" id="A0A1M4S4Z4"/>
<dbReference type="Proteomes" id="UP000184128">
    <property type="component" value="Unassembled WGS sequence"/>
</dbReference>
<dbReference type="EMBL" id="FQUF01000002">
    <property type="protein sequence ID" value="SHE27230.1"/>
    <property type="molecule type" value="Genomic_DNA"/>
</dbReference>
<name>A0A1M4S4Z4_9LACT</name>
<evidence type="ECO:0000313" key="2">
    <source>
        <dbReference type="Proteomes" id="UP000184128"/>
    </source>
</evidence>
<gene>
    <name evidence="1" type="ORF">SAMN02745249_00018</name>
</gene>
<evidence type="ECO:0000313" key="1">
    <source>
        <dbReference type="EMBL" id="SHE27230.1"/>
    </source>
</evidence>
<dbReference type="RefSeq" id="WP_073294325.1">
    <property type="nucleotide sequence ID" value="NZ_FQUF01000002.1"/>
</dbReference>
<protein>
    <submittedName>
        <fullName evidence="1">Uncharacterized protein</fullName>
    </submittedName>
</protein>
<accession>A0A1M4S4Z4</accession>
<keyword evidence="2" id="KW-1185">Reference proteome</keyword>
<organism evidence="1 2">
    <name type="scientific">Atopostipes suicloacalis DSM 15692</name>
    <dbReference type="NCBI Taxonomy" id="1121025"/>
    <lineage>
        <taxon>Bacteria</taxon>
        <taxon>Bacillati</taxon>
        <taxon>Bacillota</taxon>
        <taxon>Bacilli</taxon>
        <taxon>Lactobacillales</taxon>
        <taxon>Carnobacteriaceae</taxon>
        <taxon>Atopostipes</taxon>
    </lineage>
</organism>
<proteinExistence type="predicted"/>
<sequence length="81" mass="9778">MKFDLVKNLSNAFGVSGFESEVREDYYRVCLVWVSLLIMGQWRTFWGIIKEEMYHLKTYTSFETNDVENWIKYSSIRKNHV</sequence>
<reference evidence="1 2" key="1">
    <citation type="submission" date="2016-11" db="EMBL/GenBank/DDBJ databases">
        <authorList>
            <person name="Jaros S."/>
            <person name="Januszkiewicz K."/>
            <person name="Wedrychowicz H."/>
        </authorList>
    </citation>
    <scope>NUCLEOTIDE SEQUENCE [LARGE SCALE GENOMIC DNA]</scope>
    <source>
        <strain evidence="1 2">DSM 15692</strain>
    </source>
</reference>